<sequence length="87" mass="9705">MGLGSNQGTVHIKGIVLDADDALHQPLLLVVVNRFVAHKSLHLNYYFYPPSAHREATCHQSGLMDDSLHVFSEETLQILVLPFSMGY</sequence>
<accession>A0A4S8JUD5</accession>
<gene>
    <name evidence="1" type="ORF">C4D60_Mb05t07510</name>
</gene>
<evidence type="ECO:0000313" key="2">
    <source>
        <dbReference type="Proteomes" id="UP000317650"/>
    </source>
</evidence>
<organism evidence="1 2">
    <name type="scientific">Musa balbisiana</name>
    <name type="common">Banana</name>
    <dbReference type="NCBI Taxonomy" id="52838"/>
    <lineage>
        <taxon>Eukaryota</taxon>
        <taxon>Viridiplantae</taxon>
        <taxon>Streptophyta</taxon>
        <taxon>Embryophyta</taxon>
        <taxon>Tracheophyta</taxon>
        <taxon>Spermatophyta</taxon>
        <taxon>Magnoliopsida</taxon>
        <taxon>Liliopsida</taxon>
        <taxon>Zingiberales</taxon>
        <taxon>Musaceae</taxon>
        <taxon>Musa</taxon>
    </lineage>
</organism>
<evidence type="ECO:0000313" key="1">
    <source>
        <dbReference type="EMBL" id="THU65804.1"/>
    </source>
</evidence>
<reference evidence="1 2" key="1">
    <citation type="journal article" date="2019" name="Nat. Plants">
        <title>Genome sequencing of Musa balbisiana reveals subgenome evolution and function divergence in polyploid bananas.</title>
        <authorList>
            <person name="Yao X."/>
        </authorList>
    </citation>
    <scope>NUCLEOTIDE SEQUENCE [LARGE SCALE GENOMIC DNA]</scope>
    <source>
        <strain evidence="2">cv. DH-PKW</strain>
        <tissue evidence="1">Leaves</tissue>
    </source>
</reference>
<dbReference type="AlphaFoldDB" id="A0A4S8JUD5"/>
<protein>
    <submittedName>
        <fullName evidence="1">Uncharacterized protein</fullName>
    </submittedName>
</protein>
<proteinExistence type="predicted"/>
<keyword evidence="2" id="KW-1185">Reference proteome</keyword>
<dbReference type="Proteomes" id="UP000317650">
    <property type="component" value="Chromosome 5"/>
</dbReference>
<comment type="caution">
    <text evidence="1">The sequence shown here is derived from an EMBL/GenBank/DDBJ whole genome shotgun (WGS) entry which is preliminary data.</text>
</comment>
<name>A0A4S8JUD5_MUSBA</name>
<dbReference type="EMBL" id="PYDT01000003">
    <property type="protein sequence ID" value="THU65804.1"/>
    <property type="molecule type" value="Genomic_DNA"/>
</dbReference>